<dbReference type="Proteomes" id="UP000091820">
    <property type="component" value="Unassembled WGS sequence"/>
</dbReference>
<organism evidence="2 3">
    <name type="scientific">Glossina brevipalpis</name>
    <dbReference type="NCBI Taxonomy" id="37001"/>
    <lineage>
        <taxon>Eukaryota</taxon>
        <taxon>Metazoa</taxon>
        <taxon>Ecdysozoa</taxon>
        <taxon>Arthropoda</taxon>
        <taxon>Hexapoda</taxon>
        <taxon>Insecta</taxon>
        <taxon>Pterygota</taxon>
        <taxon>Neoptera</taxon>
        <taxon>Endopterygota</taxon>
        <taxon>Diptera</taxon>
        <taxon>Brachycera</taxon>
        <taxon>Muscomorpha</taxon>
        <taxon>Hippoboscoidea</taxon>
        <taxon>Glossinidae</taxon>
        <taxon>Glossina</taxon>
    </lineage>
</organism>
<keyword evidence="3" id="KW-1185">Reference proteome</keyword>
<name>A0A1A9X1M8_9MUSC</name>
<proteinExistence type="predicted"/>
<evidence type="ECO:0000256" key="1">
    <source>
        <dbReference type="SAM" id="Phobius"/>
    </source>
</evidence>
<dbReference type="AlphaFoldDB" id="A0A1A9X1M8"/>
<feature type="transmembrane region" description="Helical" evidence="1">
    <location>
        <begin position="20"/>
        <end position="39"/>
    </location>
</feature>
<evidence type="ECO:0000313" key="3">
    <source>
        <dbReference type="Proteomes" id="UP000091820"/>
    </source>
</evidence>
<keyword evidence="1" id="KW-0812">Transmembrane</keyword>
<dbReference type="EnsemblMetazoa" id="GBRI040920-RA">
    <property type="protein sequence ID" value="GBRI040920-PA"/>
    <property type="gene ID" value="GBRI040920"/>
</dbReference>
<reference evidence="3" key="1">
    <citation type="submission" date="2014-03" db="EMBL/GenBank/DDBJ databases">
        <authorList>
            <person name="Aksoy S."/>
            <person name="Warren W."/>
            <person name="Wilson R.K."/>
        </authorList>
    </citation>
    <scope>NUCLEOTIDE SEQUENCE [LARGE SCALE GENOMIC DNA]</scope>
    <source>
        <strain evidence="3">IAEA</strain>
    </source>
</reference>
<protein>
    <submittedName>
        <fullName evidence="2">Uncharacterized protein</fullName>
    </submittedName>
</protein>
<keyword evidence="1" id="KW-1133">Transmembrane helix</keyword>
<dbReference type="VEuPathDB" id="VectorBase:GBRI040920"/>
<sequence length="61" mass="7122">MYEHHLVPLKLPNPIVTTTIAYIRSIITIIITIIISISLEQQRYAPSRVVYKSPSYYLFKD</sequence>
<keyword evidence="1" id="KW-0472">Membrane</keyword>
<reference evidence="2" key="2">
    <citation type="submission" date="2020-05" db="UniProtKB">
        <authorList>
            <consortium name="EnsemblMetazoa"/>
        </authorList>
    </citation>
    <scope>IDENTIFICATION</scope>
    <source>
        <strain evidence="2">IAEA</strain>
    </source>
</reference>
<accession>A0A1A9X1M8</accession>
<evidence type="ECO:0000313" key="2">
    <source>
        <dbReference type="EnsemblMetazoa" id="GBRI040920-PA"/>
    </source>
</evidence>